<feature type="domain" description="NfeD integral membrane" evidence="7">
    <location>
        <begin position="244"/>
        <end position="366"/>
    </location>
</feature>
<gene>
    <name evidence="9" type="ORF">CF15_03405</name>
</gene>
<evidence type="ECO:0000259" key="6">
    <source>
        <dbReference type="Pfam" id="PF01957"/>
    </source>
</evidence>
<dbReference type="EMBL" id="LNTB01000001">
    <property type="protein sequence ID" value="KSW11860.1"/>
    <property type="molecule type" value="Genomic_DNA"/>
</dbReference>
<name>A0A0V8RUW5_PYROC</name>
<dbReference type="Pfam" id="PF25145">
    <property type="entry name" value="NfeD1b_N"/>
    <property type="match status" value="1"/>
</dbReference>
<feature type="transmembrane region" description="Helical" evidence="5">
    <location>
        <begin position="344"/>
        <end position="365"/>
    </location>
</feature>
<evidence type="ECO:0000256" key="3">
    <source>
        <dbReference type="ARBA" id="ARBA00022989"/>
    </source>
</evidence>
<feature type="transmembrane region" description="Helical" evidence="5">
    <location>
        <begin position="308"/>
        <end position="332"/>
    </location>
</feature>
<accession>A0A0V8RUW5</accession>
<dbReference type="AlphaFoldDB" id="A0A0V8RUW5"/>
<evidence type="ECO:0000256" key="1">
    <source>
        <dbReference type="ARBA" id="ARBA00004141"/>
    </source>
</evidence>
<evidence type="ECO:0000256" key="2">
    <source>
        <dbReference type="ARBA" id="ARBA00022692"/>
    </source>
</evidence>
<feature type="domain" description="NfeD-like C-terminal" evidence="6">
    <location>
        <begin position="382"/>
        <end position="436"/>
    </location>
</feature>
<evidence type="ECO:0000256" key="5">
    <source>
        <dbReference type="SAM" id="Phobius"/>
    </source>
</evidence>
<dbReference type="InterPro" id="IPR012340">
    <property type="entry name" value="NA-bd_OB-fold"/>
</dbReference>
<dbReference type="InterPro" id="IPR052165">
    <property type="entry name" value="Membrane_assoc_protease"/>
</dbReference>
<keyword evidence="2 5" id="KW-0812">Transmembrane</keyword>
<evidence type="ECO:0000256" key="4">
    <source>
        <dbReference type="ARBA" id="ARBA00023136"/>
    </source>
</evidence>
<dbReference type="STRING" id="2309.CF15_03405"/>
<keyword evidence="3 5" id="KW-1133">Transmembrane helix</keyword>
<dbReference type="Gene3D" id="3.90.226.10">
    <property type="entry name" value="2-enoyl-CoA Hydratase, Chain A, domain 1"/>
    <property type="match status" value="1"/>
</dbReference>
<dbReference type="InterPro" id="IPR056738">
    <property type="entry name" value="NfeD1b_N"/>
</dbReference>
<organism evidence="9 10">
    <name type="scientific">Pyrodictium occultum</name>
    <dbReference type="NCBI Taxonomy" id="2309"/>
    <lineage>
        <taxon>Archaea</taxon>
        <taxon>Thermoproteota</taxon>
        <taxon>Thermoprotei</taxon>
        <taxon>Desulfurococcales</taxon>
        <taxon>Pyrodictiaceae</taxon>
        <taxon>Pyrodictium</taxon>
    </lineage>
</organism>
<evidence type="ECO:0000259" key="7">
    <source>
        <dbReference type="Pfam" id="PF24961"/>
    </source>
</evidence>
<evidence type="ECO:0000259" key="8">
    <source>
        <dbReference type="Pfam" id="PF25145"/>
    </source>
</evidence>
<dbReference type="InterPro" id="IPR029045">
    <property type="entry name" value="ClpP/crotonase-like_dom_sf"/>
</dbReference>
<dbReference type="PANTHER" id="PTHR33507">
    <property type="entry name" value="INNER MEMBRANE PROTEIN YBBJ"/>
    <property type="match status" value="1"/>
</dbReference>
<dbReference type="Gene3D" id="2.40.50.140">
    <property type="entry name" value="Nucleic acid-binding proteins"/>
    <property type="match status" value="1"/>
</dbReference>
<keyword evidence="4 5" id="KW-0472">Membrane</keyword>
<dbReference type="Pfam" id="PF01957">
    <property type="entry name" value="NfeD"/>
    <property type="match status" value="1"/>
</dbReference>
<reference evidence="9 10" key="1">
    <citation type="submission" date="2015-11" db="EMBL/GenBank/DDBJ databases">
        <title>Genome sequence of Pyrodictium occultum PL-19, a marine hyperthermophilic archaeon isolated from Volcano, Italy.</title>
        <authorList>
            <person name="Utturkar S."/>
            <person name="Huber H."/>
            <person name="Leptihn S."/>
            <person name="Brown S."/>
            <person name="Stetter K.O."/>
            <person name="Podar M."/>
        </authorList>
    </citation>
    <scope>NUCLEOTIDE SEQUENCE [LARGE SCALE GENOMIC DNA]</scope>
    <source>
        <strain evidence="9 10">PL-19</strain>
    </source>
</reference>
<dbReference type="InterPro" id="IPR002810">
    <property type="entry name" value="NfeD-like_C"/>
</dbReference>
<dbReference type="InterPro" id="IPR056739">
    <property type="entry name" value="NfeD_membrane"/>
</dbReference>
<protein>
    <submittedName>
        <fullName evidence="9">Uncharacterized protein</fullName>
    </submittedName>
</protein>
<feature type="transmembrane region" description="Helical" evidence="5">
    <location>
        <begin position="243"/>
        <end position="261"/>
    </location>
</feature>
<evidence type="ECO:0000313" key="10">
    <source>
        <dbReference type="Proteomes" id="UP000053352"/>
    </source>
</evidence>
<feature type="domain" description="NfeD1b N-terminal" evidence="8">
    <location>
        <begin position="33"/>
        <end position="174"/>
    </location>
</feature>
<keyword evidence="10" id="KW-1185">Reference proteome</keyword>
<dbReference type="GO" id="GO:0016020">
    <property type="term" value="C:membrane"/>
    <property type="evidence" value="ECO:0007669"/>
    <property type="project" value="UniProtKB-SubCell"/>
</dbReference>
<comment type="subcellular location">
    <subcellularLocation>
        <location evidence="1">Membrane</location>
        <topology evidence="1">Multi-pass membrane protein</topology>
    </subcellularLocation>
</comment>
<dbReference type="Pfam" id="PF24961">
    <property type="entry name" value="NfeD_membrane"/>
    <property type="match status" value="1"/>
</dbReference>
<dbReference type="PANTHER" id="PTHR33507:SF4">
    <property type="entry name" value="NODULATION COMPETITIVENESS PROTEIN NFED"/>
    <property type="match status" value="1"/>
</dbReference>
<evidence type="ECO:0000313" key="9">
    <source>
        <dbReference type="EMBL" id="KSW11860.1"/>
    </source>
</evidence>
<feature type="transmembrane region" description="Helical" evidence="5">
    <location>
        <begin position="273"/>
        <end position="302"/>
    </location>
</feature>
<dbReference type="CDD" id="cd07020">
    <property type="entry name" value="Clp_protease_NfeD_1"/>
    <property type="match status" value="1"/>
</dbReference>
<comment type="caution">
    <text evidence="9">The sequence shown here is derived from an EMBL/GenBank/DDBJ whole genome shotgun (WGS) entry which is preliminary data.</text>
</comment>
<dbReference type="Proteomes" id="UP000053352">
    <property type="component" value="Unassembled WGS sequence"/>
</dbReference>
<sequence length="450" mass="47666">MSREWLAAVTLLAVLMPLAAHHSLSAGDGRSIVVVAPVKGVIDGSIRDYVARALEYAEKMHASAVVLELNTPGGSLDAALDIVEMLERSPTPVIGFARGRWAVSAGTMILMCTSYAAMEPGTVIGAVQPVELTSSGEYRPVNESKILNPVYKKIEACMRLHGRNTSLAREFVYHNLVLDAEEAVRLHAVEAVARSLWELLEKANNTVVETIYGPVRLTLIEPRIVYYSMPPGLRLAHTLSDPLVSSLLTTMAVLVIIAAIASGHPLAIAAGIALMLLGLFGLGLSASVLAAALMLVGAIMLIAELALIPGFGVVGITGILLLLIGGFIMFAGKPIYIAGESLHSTLYTLLAATVPIAGLTLVVVYKAARAWRLKPIYQPSPVGKRGKALDDIPPSGTGFVLVEGEYWQARNTGDKPIRRGDMVLVVGKEGAILLVRLAPEAPGSRGSRLG</sequence>
<dbReference type="SUPFAM" id="SSF52096">
    <property type="entry name" value="ClpP/crotonase"/>
    <property type="match status" value="1"/>
</dbReference>
<proteinExistence type="predicted"/>
<dbReference type="SUPFAM" id="SSF141322">
    <property type="entry name" value="NfeD domain-like"/>
    <property type="match status" value="1"/>
</dbReference>